<keyword evidence="3" id="KW-0106">Calcium</keyword>
<keyword evidence="8" id="KW-1185">Reference proteome</keyword>
<keyword evidence="4" id="KW-0406">Ion transport</keyword>
<dbReference type="EMBL" id="JAWSTH010000022">
    <property type="protein sequence ID" value="MDW5594824.1"/>
    <property type="molecule type" value="Genomic_DNA"/>
</dbReference>
<keyword evidence="1 5" id="KW-0732">Signal</keyword>
<sequence length="524" mass="52765">MQRRTWIATSGALLATLAGAAPAAAEPAAGVTPGNALVTFDTARPGSFTSIRPIAGLQPGEYVSGIDFRFVPLAGAPADASTLYAIGVVHGAADDTLRTYRIDTGTGQATQVGSPLTGITSTGDLALPAAYGVDFNHTVDRIRVVNTANENLRINPNNGARGDAPINDTDLTPGFAVAAAGYDRVDGDATTGTTLFGLAHATSSLVTIGGVNSTPSPNLGQLFAVGALGITSGDPFALNLDVSPGGTAYATARPGTAADSLYTVASATGAATLVGQLALPLHAFAVLPTTTAQFSTAAATVTEGAGTTLTVTRSGPANGSASVRYATADGSATSADYVPAGGVLTFAPGETSKTIALATKQDSADEPNATFTVALSEAAAPLTLGAPASATVTIADDDAPPAATPAPDRRAPRATLSAPGRVTLAAFLKRGIRVSARVDERASLAFALEAAPRSARLAAAYRLTLAGRRFGASTATRSTTLKPVRKLVGTPRRAFKVRVRVTATDAAGNSRTSTRLVTVTVPRR</sequence>
<reference evidence="8" key="1">
    <citation type="submission" date="2023-07" db="EMBL/GenBank/DDBJ databases">
        <title>Conexibacter stalactiti sp. nov., isolated from stalactites in a lava cave and emended description of the genus Conexibacter.</title>
        <authorList>
            <person name="Lee S.D."/>
        </authorList>
    </citation>
    <scope>NUCLEOTIDE SEQUENCE [LARGE SCALE GENOMIC DNA]</scope>
    <source>
        <strain evidence="8">KCTC 39840</strain>
    </source>
</reference>
<dbReference type="InterPro" id="IPR038081">
    <property type="entry name" value="CalX-like_sf"/>
</dbReference>
<feature type="chain" id="PRO_5045292539" evidence="5">
    <location>
        <begin position="24"/>
        <end position="524"/>
    </location>
</feature>
<accession>A0ABU4HQ19</accession>
<comment type="caution">
    <text evidence="7">The sequence shown here is derived from an EMBL/GenBank/DDBJ whole genome shotgun (WGS) entry which is preliminary data.</text>
</comment>
<evidence type="ECO:0000259" key="6">
    <source>
        <dbReference type="SMART" id="SM00237"/>
    </source>
</evidence>
<evidence type="ECO:0000313" key="8">
    <source>
        <dbReference type="Proteomes" id="UP001284601"/>
    </source>
</evidence>
<evidence type="ECO:0000256" key="2">
    <source>
        <dbReference type="ARBA" id="ARBA00022737"/>
    </source>
</evidence>
<proteinExistence type="predicted"/>
<evidence type="ECO:0000256" key="1">
    <source>
        <dbReference type="ARBA" id="ARBA00022729"/>
    </source>
</evidence>
<dbReference type="PANTHER" id="PTHR11878:SF65">
    <property type="entry name" value="NA_CA-EXCHANGE PROTEIN, ISOFORM G"/>
    <property type="match status" value="1"/>
</dbReference>
<dbReference type="Proteomes" id="UP001284601">
    <property type="component" value="Unassembled WGS sequence"/>
</dbReference>
<evidence type="ECO:0000256" key="5">
    <source>
        <dbReference type="SAM" id="SignalP"/>
    </source>
</evidence>
<evidence type="ECO:0000256" key="3">
    <source>
        <dbReference type="ARBA" id="ARBA00022837"/>
    </source>
</evidence>
<dbReference type="PANTHER" id="PTHR11878">
    <property type="entry name" value="SODIUM/CALCIUM EXCHANGER"/>
    <property type="match status" value="1"/>
</dbReference>
<dbReference type="InterPro" id="IPR003644">
    <property type="entry name" value="Calx_beta"/>
</dbReference>
<dbReference type="SUPFAM" id="SSF141072">
    <property type="entry name" value="CalX-like"/>
    <property type="match status" value="1"/>
</dbReference>
<reference evidence="7 8" key="2">
    <citation type="submission" date="2023-10" db="EMBL/GenBank/DDBJ databases">
        <authorList>
            <person name="Han X.F."/>
        </authorList>
    </citation>
    <scope>NUCLEOTIDE SEQUENCE [LARGE SCALE GENOMIC DNA]</scope>
    <source>
        <strain evidence="7 8">KCTC 39840</strain>
    </source>
</reference>
<dbReference type="RefSeq" id="WP_318597146.1">
    <property type="nucleotide sequence ID" value="NZ_JAWSTH010000022.1"/>
</dbReference>
<keyword evidence="4" id="KW-0813">Transport</keyword>
<dbReference type="InterPro" id="IPR025507">
    <property type="entry name" value="DUF4394"/>
</dbReference>
<dbReference type="Gene3D" id="2.60.40.2030">
    <property type="match status" value="1"/>
</dbReference>
<protein>
    <submittedName>
        <fullName evidence="7">DUF4394 domain-containing protein</fullName>
    </submittedName>
</protein>
<feature type="domain" description="Calx-beta" evidence="6">
    <location>
        <begin position="272"/>
        <end position="376"/>
    </location>
</feature>
<gene>
    <name evidence="7" type="ORF">R7226_10775</name>
</gene>
<feature type="signal peptide" evidence="5">
    <location>
        <begin position="1"/>
        <end position="23"/>
    </location>
</feature>
<dbReference type="SMART" id="SM00237">
    <property type="entry name" value="Calx_beta"/>
    <property type="match status" value="1"/>
</dbReference>
<evidence type="ECO:0000256" key="4">
    <source>
        <dbReference type="ARBA" id="ARBA00023065"/>
    </source>
</evidence>
<organism evidence="7 8">
    <name type="scientific">Conexibacter stalactiti</name>
    <dbReference type="NCBI Taxonomy" id="1940611"/>
    <lineage>
        <taxon>Bacteria</taxon>
        <taxon>Bacillati</taxon>
        <taxon>Actinomycetota</taxon>
        <taxon>Thermoleophilia</taxon>
        <taxon>Solirubrobacterales</taxon>
        <taxon>Conexibacteraceae</taxon>
        <taxon>Conexibacter</taxon>
    </lineage>
</organism>
<dbReference type="Pfam" id="PF03160">
    <property type="entry name" value="Calx-beta"/>
    <property type="match status" value="1"/>
</dbReference>
<evidence type="ECO:0000313" key="7">
    <source>
        <dbReference type="EMBL" id="MDW5594824.1"/>
    </source>
</evidence>
<keyword evidence="2" id="KW-0677">Repeat</keyword>
<dbReference type="Pfam" id="PF14339">
    <property type="entry name" value="DUF4394"/>
    <property type="match status" value="1"/>
</dbReference>
<dbReference type="InterPro" id="IPR051171">
    <property type="entry name" value="CaCA"/>
</dbReference>
<name>A0ABU4HQ19_9ACTN</name>